<organism evidence="1 2">
    <name type="scientific">Ephemerocybe angulata</name>
    <dbReference type="NCBI Taxonomy" id="980116"/>
    <lineage>
        <taxon>Eukaryota</taxon>
        <taxon>Fungi</taxon>
        <taxon>Dikarya</taxon>
        <taxon>Basidiomycota</taxon>
        <taxon>Agaricomycotina</taxon>
        <taxon>Agaricomycetes</taxon>
        <taxon>Agaricomycetidae</taxon>
        <taxon>Agaricales</taxon>
        <taxon>Agaricineae</taxon>
        <taxon>Psathyrellaceae</taxon>
        <taxon>Ephemerocybe</taxon>
    </lineage>
</organism>
<proteinExistence type="predicted"/>
<keyword evidence="2" id="KW-1185">Reference proteome</keyword>
<sequence length="708" mass="80162">MAYASLFETNDPPSDIQRIEITTALRGLEAEYESLFDDDHESFPIGPDELDWYEVPYRIRKVRAAIYRHRGLLSCIRGVPREIWQNVYGIVLLEIGVDDWTLSRHRALQTFCSVSRLWRDAATTHRSLWTLLPPTMVRGNAGQIPRPECLDLYLERSDPLPFSFLYTSRGYFLQATRRTLPNPDAPMDPFPQNLLRASTRWSRITICLLLPEIQDLLCIQDHIPHLKAVKLAFGISEAVQGTMPQINGLFSKAPSLRHFAVETVCIPFNVDPPVFELPWSQMESFSSNSRQEMYFSSIVRHEATLTSLHIDARCFPLRGGIPPLGGIFYTLPQLKSLSFRVSLEAGYMYFIVGVLMRLRAPALEEVRLLGYAGDQDDNSSLLKPTILAILTTSTSKLKRLTLEGRSPLNGVIQSLPHLERLTIGMPDLDDVEYYQSMLSARAQAAPGEIAQPPGPVSPSLPQLRTLEFRTLCSCREHLPTSLSTTTTQDVTPSAESEWAVAMKNLIASRTYAIPAAITTDVVPLRDIHFIDCNLPGSSSNVWLTRLYSLYDALELQRLPSGVTRISPNIVEELRDGVTRMWLWSEASIAQEGFDGMVQEEEMDTLIRKMEELDLSTLDSRPLAMRGVFFLLGELAENTQGSALQDGIYNLQERVINLYNKWTPFLSRDMRWSPFRWCYVDQYHLRLKYAGLEAPSTIQELIESPAVDA</sequence>
<reference evidence="1 2" key="1">
    <citation type="submission" date="2020-07" db="EMBL/GenBank/DDBJ databases">
        <title>Comparative genomics of pyrophilous fungi reveals a link between fire events and developmental genes.</title>
        <authorList>
            <consortium name="DOE Joint Genome Institute"/>
            <person name="Steindorff A.S."/>
            <person name="Carver A."/>
            <person name="Calhoun S."/>
            <person name="Stillman K."/>
            <person name="Liu H."/>
            <person name="Lipzen A."/>
            <person name="Pangilinan J."/>
            <person name="Labutti K."/>
            <person name="Bruns T.D."/>
            <person name="Grigoriev I.V."/>
        </authorList>
    </citation>
    <scope>NUCLEOTIDE SEQUENCE [LARGE SCALE GENOMIC DNA]</scope>
    <source>
        <strain evidence="1 2">CBS 144469</strain>
    </source>
</reference>
<dbReference type="AlphaFoldDB" id="A0A8H6M2B2"/>
<dbReference type="Gene3D" id="3.80.10.10">
    <property type="entry name" value="Ribonuclease Inhibitor"/>
    <property type="match status" value="1"/>
</dbReference>
<accession>A0A8H6M2B2</accession>
<gene>
    <name evidence="1" type="ORF">DFP72DRAFT_1070104</name>
</gene>
<evidence type="ECO:0000313" key="2">
    <source>
        <dbReference type="Proteomes" id="UP000521943"/>
    </source>
</evidence>
<comment type="caution">
    <text evidence="1">The sequence shown here is derived from an EMBL/GenBank/DDBJ whole genome shotgun (WGS) entry which is preliminary data.</text>
</comment>
<dbReference type="Proteomes" id="UP000521943">
    <property type="component" value="Unassembled WGS sequence"/>
</dbReference>
<dbReference type="InterPro" id="IPR032675">
    <property type="entry name" value="LRR_dom_sf"/>
</dbReference>
<name>A0A8H6M2B2_9AGAR</name>
<dbReference type="OrthoDB" id="2856519at2759"/>
<dbReference type="EMBL" id="JACGCI010000042">
    <property type="protein sequence ID" value="KAF6752928.1"/>
    <property type="molecule type" value="Genomic_DNA"/>
</dbReference>
<protein>
    <submittedName>
        <fullName evidence="1">Uncharacterized protein</fullName>
    </submittedName>
</protein>
<evidence type="ECO:0000313" key="1">
    <source>
        <dbReference type="EMBL" id="KAF6752928.1"/>
    </source>
</evidence>